<feature type="compositionally biased region" description="Basic and acidic residues" evidence="1">
    <location>
        <begin position="42"/>
        <end position="51"/>
    </location>
</feature>
<evidence type="ECO:0000313" key="3">
    <source>
        <dbReference type="Proteomes" id="UP000028524"/>
    </source>
</evidence>
<dbReference type="InParanoid" id="A0A084QVN4"/>
<organism evidence="2 3">
    <name type="scientific">Stachybotrys chlorohalonatus (strain IBT 40285)</name>
    <dbReference type="NCBI Taxonomy" id="1283841"/>
    <lineage>
        <taxon>Eukaryota</taxon>
        <taxon>Fungi</taxon>
        <taxon>Dikarya</taxon>
        <taxon>Ascomycota</taxon>
        <taxon>Pezizomycotina</taxon>
        <taxon>Sordariomycetes</taxon>
        <taxon>Hypocreomycetidae</taxon>
        <taxon>Hypocreales</taxon>
        <taxon>Stachybotryaceae</taxon>
        <taxon>Stachybotrys</taxon>
    </lineage>
</organism>
<reference evidence="2 3" key="1">
    <citation type="journal article" date="2014" name="BMC Genomics">
        <title>Comparative genome sequencing reveals chemotype-specific gene clusters in the toxigenic black mold Stachybotrys.</title>
        <authorList>
            <person name="Semeiks J."/>
            <person name="Borek D."/>
            <person name="Otwinowski Z."/>
            <person name="Grishin N.V."/>
        </authorList>
    </citation>
    <scope>NUCLEOTIDE SEQUENCE [LARGE SCALE GENOMIC DNA]</scope>
    <source>
        <strain evidence="2 3">IBT 40285</strain>
    </source>
</reference>
<dbReference type="Proteomes" id="UP000028524">
    <property type="component" value="Unassembled WGS sequence"/>
</dbReference>
<feature type="region of interest" description="Disordered" evidence="1">
    <location>
        <begin position="35"/>
        <end position="70"/>
    </location>
</feature>
<sequence>MLCSLFISSGNAATSRDMFALKSGRYTRTRKVDMPTQVVKPDAPKKQRGERLAGAASRGPNGRQNSTPGSWITQLHLVMYTDGQV</sequence>
<evidence type="ECO:0000313" key="2">
    <source>
        <dbReference type="EMBL" id="KFA68019.1"/>
    </source>
</evidence>
<proteinExistence type="predicted"/>
<dbReference type="AlphaFoldDB" id="A0A084QVN4"/>
<accession>A0A084QVN4</accession>
<protein>
    <submittedName>
        <fullName evidence="2">Uncharacterized protein</fullName>
    </submittedName>
</protein>
<dbReference type="EMBL" id="KL660061">
    <property type="protein sequence ID" value="KFA68019.1"/>
    <property type="molecule type" value="Genomic_DNA"/>
</dbReference>
<dbReference type="HOGENOM" id="CLU_2514118_0_0_1"/>
<name>A0A084QVN4_STAC4</name>
<keyword evidence="3" id="KW-1185">Reference proteome</keyword>
<gene>
    <name evidence="2" type="ORF">S40285_10121</name>
</gene>
<evidence type="ECO:0000256" key="1">
    <source>
        <dbReference type="SAM" id="MobiDB-lite"/>
    </source>
</evidence>